<comment type="caution">
    <text evidence="2">The sequence shown here is derived from an EMBL/GenBank/DDBJ whole genome shotgun (WGS) entry which is preliminary data.</text>
</comment>
<organism evidence="2 3">
    <name type="scientific">Noviherbaspirillum suwonense</name>
    <dbReference type="NCBI Taxonomy" id="1224511"/>
    <lineage>
        <taxon>Bacteria</taxon>
        <taxon>Pseudomonadati</taxon>
        <taxon>Pseudomonadota</taxon>
        <taxon>Betaproteobacteria</taxon>
        <taxon>Burkholderiales</taxon>
        <taxon>Oxalobacteraceae</taxon>
        <taxon>Noviherbaspirillum</taxon>
    </lineage>
</organism>
<sequence length="115" mass="12647">MDQEKKTPMPDDKSTISSTGGEKSVRESGTRPFTVDLSNSNDKDQTPKQPNDRDESVGGTQSGNGGPREVIKQAYDDVTQGQVDTDLREQRGVEETVDTEFKPAESMPEKKQGRT</sequence>
<evidence type="ECO:0000313" key="3">
    <source>
        <dbReference type="Proteomes" id="UP001158049"/>
    </source>
</evidence>
<evidence type="ECO:0000313" key="2">
    <source>
        <dbReference type="EMBL" id="SMP49629.1"/>
    </source>
</evidence>
<name>A0ABY1PV00_9BURK</name>
<protein>
    <submittedName>
        <fullName evidence="2">Uncharacterized protein</fullName>
    </submittedName>
</protein>
<reference evidence="2 3" key="1">
    <citation type="submission" date="2017-05" db="EMBL/GenBank/DDBJ databases">
        <authorList>
            <person name="Varghese N."/>
            <person name="Submissions S."/>
        </authorList>
    </citation>
    <scope>NUCLEOTIDE SEQUENCE [LARGE SCALE GENOMIC DNA]</scope>
    <source>
        <strain evidence="2 3">DSM 26001</strain>
    </source>
</reference>
<feature type="region of interest" description="Disordered" evidence="1">
    <location>
        <begin position="1"/>
        <end position="115"/>
    </location>
</feature>
<feature type="compositionally biased region" description="Basic and acidic residues" evidence="1">
    <location>
        <begin position="85"/>
        <end position="115"/>
    </location>
</feature>
<accession>A0ABY1PV00</accession>
<dbReference type="RefSeq" id="WP_283441089.1">
    <property type="nucleotide sequence ID" value="NZ_FXUL01000002.1"/>
</dbReference>
<keyword evidence="3" id="KW-1185">Reference proteome</keyword>
<evidence type="ECO:0000256" key="1">
    <source>
        <dbReference type="SAM" id="MobiDB-lite"/>
    </source>
</evidence>
<gene>
    <name evidence="2" type="ORF">SAMN06295970_102287</name>
</gene>
<feature type="compositionally biased region" description="Basic and acidic residues" evidence="1">
    <location>
        <begin position="41"/>
        <end position="56"/>
    </location>
</feature>
<dbReference type="Proteomes" id="UP001158049">
    <property type="component" value="Unassembled WGS sequence"/>
</dbReference>
<proteinExistence type="predicted"/>
<feature type="compositionally biased region" description="Basic and acidic residues" evidence="1">
    <location>
        <begin position="1"/>
        <end position="14"/>
    </location>
</feature>
<dbReference type="EMBL" id="FXUL01000002">
    <property type="protein sequence ID" value="SMP49629.1"/>
    <property type="molecule type" value="Genomic_DNA"/>
</dbReference>